<dbReference type="Proteomes" id="UP000239025">
    <property type="component" value="Chromosome 1"/>
</dbReference>
<evidence type="ECO:0000313" key="1">
    <source>
        <dbReference type="EMBL" id="SOS15207.1"/>
    </source>
</evidence>
<dbReference type="Gene3D" id="3.40.50.300">
    <property type="entry name" value="P-loop containing nucleotide triphosphate hydrolases"/>
    <property type="match status" value="1"/>
</dbReference>
<organism evidence="1 2">
    <name type="scientific">Pseudomonas cerasi</name>
    <dbReference type="NCBI Taxonomy" id="1583341"/>
    <lineage>
        <taxon>Bacteria</taxon>
        <taxon>Pseudomonadati</taxon>
        <taxon>Pseudomonadota</taxon>
        <taxon>Gammaproteobacteria</taxon>
        <taxon>Pseudomonadales</taxon>
        <taxon>Pseudomonadaceae</taxon>
        <taxon>Pseudomonas</taxon>
    </lineage>
</organism>
<proteinExistence type="predicted"/>
<accession>A0A193SJC3</accession>
<dbReference type="AlphaFoldDB" id="A0A193SJC3"/>
<name>A0A193SJC3_9PSED</name>
<evidence type="ECO:0000313" key="2">
    <source>
        <dbReference type="Proteomes" id="UP000239025"/>
    </source>
</evidence>
<dbReference type="InterPro" id="IPR027417">
    <property type="entry name" value="P-loop_NTPase"/>
</dbReference>
<sequence length="126" mass="13850">MPARSQIGTLDPQLVERLEKMTVLDQVYLTGPGCSLCRDGVNGRVAVAEIVLPTHRFMEEIRKNGPSPARQYWVKHMGGITKVAHTLIKINAGLIDPRMAEAVVGPLDFDSYMLDAEAPEAEVHAQ</sequence>
<protein>
    <submittedName>
        <fullName evidence="1">Pilus assembly protein PilQ</fullName>
    </submittedName>
</protein>
<gene>
    <name evidence="1" type="ORF">PL963_00593</name>
</gene>
<reference evidence="2" key="1">
    <citation type="submission" date="2017-11" db="EMBL/GenBank/DDBJ databases">
        <authorList>
            <person name="Blom J."/>
        </authorList>
    </citation>
    <scope>NUCLEOTIDE SEQUENCE [LARGE SCALE GENOMIC DNA]</scope>
</reference>
<dbReference type="EMBL" id="LT963395">
    <property type="protein sequence ID" value="SOS15207.1"/>
    <property type="molecule type" value="Genomic_DNA"/>
</dbReference>
<keyword evidence="2" id="KW-1185">Reference proteome</keyword>